<name>A0A974WER9_9BACT</name>
<dbReference type="GO" id="GO:0047617">
    <property type="term" value="F:fatty acyl-CoA hydrolase activity"/>
    <property type="evidence" value="ECO:0007669"/>
    <property type="project" value="TreeGrafter"/>
</dbReference>
<dbReference type="EMBL" id="CP070608">
    <property type="protein sequence ID" value="QSE96068.1"/>
    <property type="molecule type" value="Genomic_DNA"/>
</dbReference>
<dbReference type="GO" id="GO:0006633">
    <property type="term" value="P:fatty acid biosynthetic process"/>
    <property type="evidence" value="ECO:0007669"/>
    <property type="project" value="InterPro"/>
</dbReference>
<keyword evidence="1" id="KW-0378">Hydrolase</keyword>
<accession>A0A974WER9</accession>
<dbReference type="InterPro" id="IPR050563">
    <property type="entry name" value="4-hydroxybenzoyl-CoA_TE"/>
</dbReference>
<dbReference type="CDD" id="cd00586">
    <property type="entry name" value="4HBT"/>
    <property type="match status" value="1"/>
</dbReference>
<sequence>MPFSHRITVKADDIDQMGHVNNVVYLRYVQEVAEAHWKSFASTELQKEVLWVVLRHEIDYKKPAFESDVLTGETWVEEASGPKMPRNVVLKNTKGEIVIQARTTWCALNSSTMRPQRIEESLYHQFK</sequence>
<evidence type="ECO:0000313" key="3">
    <source>
        <dbReference type="EMBL" id="QSE96068.1"/>
    </source>
</evidence>
<organism evidence="3 4">
    <name type="scientific">Fulvivirga lutea</name>
    <dbReference type="NCBI Taxonomy" id="2810512"/>
    <lineage>
        <taxon>Bacteria</taxon>
        <taxon>Pseudomonadati</taxon>
        <taxon>Bacteroidota</taxon>
        <taxon>Cytophagia</taxon>
        <taxon>Cytophagales</taxon>
        <taxon>Fulvivirgaceae</taxon>
        <taxon>Fulvivirga</taxon>
    </lineage>
</organism>
<dbReference type="RefSeq" id="WP_205720581.1">
    <property type="nucleotide sequence ID" value="NZ_CP070608.1"/>
</dbReference>
<evidence type="ECO:0000259" key="2">
    <source>
        <dbReference type="Pfam" id="PF01643"/>
    </source>
</evidence>
<evidence type="ECO:0000256" key="1">
    <source>
        <dbReference type="ARBA" id="ARBA00022801"/>
    </source>
</evidence>
<dbReference type="SUPFAM" id="SSF54637">
    <property type="entry name" value="Thioesterase/thiol ester dehydrase-isomerase"/>
    <property type="match status" value="1"/>
</dbReference>
<keyword evidence="4" id="KW-1185">Reference proteome</keyword>
<proteinExistence type="predicted"/>
<dbReference type="InterPro" id="IPR002864">
    <property type="entry name" value="Acyl-ACP_thioesterase_NHD"/>
</dbReference>
<reference evidence="3" key="1">
    <citation type="submission" date="2021-02" db="EMBL/GenBank/DDBJ databases">
        <title>Fulvivirga sp. S481 isolated from sea water.</title>
        <authorList>
            <person name="Bae S.S."/>
            <person name="Baek K."/>
        </authorList>
    </citation>
    <scope>NUCLEOTIDE SEQUENCE</scope>
    <source>
        <strain evidence="3">S481</strain>
    </source>
</reference>
<dbReference type="Gene3D" id="3.10.129.10">
    <property type="entry name" value="Hotdog Thioesterase"/>
    <property type="match status" value="1"/>
</dbReference>
<dbReference type="Pfam" id="PF01643">
    <property type="entry name" value="Acyl-ACP_TE"/>
    <property type="match status" value="1"/>
</dbReference>
<dbReference type="PANTHER" id="PTHR31793:SF37">
    <property type="entry name" value="ACYL-COA THIOESTER HYDROLASE YBGC"/>
    <property type="match status" value="1"/>
</dbReference>
<gene>
    <name evidence="3" type="ORF">JR347_10615</name>
</gene>
<protein>
    <submittedName>
        <fullName evidence="3">Acyl-CoA thioesterase</fullName>
    </submittedName>
</protein>
<dbReference type="KEGG" id="fuv:JR347_10615"/>
<dbReference type="PANTHER" id="PTHR31793">
    <property type="entry name" value="4-HYDROXYBENZOYL-COA THIOESTERASE FAMILY MEMBER"/>
    <property type="match status" value="1"/>
</dbReference>
<dbReference type="InterPro" id="IPR029069">
    <property type="entry name" value="HotDog_dom_sf"/>
</dbReference>
<dbReference type="AlphaFoldDB" id="A0A974WER9"/>
<evidence type="ECO:0000313" key="4">
    <source>
        <dbReference type="Proteomes" id="UP000662783"/>
    </source>
</evidence>
<dbReference type="Proteomes" id="UP000662783">
    <property type="component" value="Chromosome"/>
</dbReference>
<feature type="domain" description="Acyl-ACP thioesterase N-terminal hotdog" evidence="2">
    <location>
        <begin position="3"/>
        <end position="125"/>
    </location>
</feature>